<keyword evidence="2" id="KW-1185">Reference proteome</keyword>
<protein>
    <recommendedName>
        <fullName evidence="3">Nucleotide-diphospho-sugar transferase domain-containing protein</fullName>
    </recommendedName>
</protein>
<accession>A0A1X0IZD4</accession>
<evidence type="ECO:0008006" key="3">
    <source>
        <dbReference type="Google" id="ProtNLM"/>
    </source>
</evidence>
<comment type="caution">
    <text evidence="1">The sequence shown here is derived from an EMBL/GenBank/DDBJ whole genome shotgun (WGS) entry which is preliminary data.</text>
</comment>
<dbReference type="EMBL" id="MVIH01000003">
    <property type="protein sequence ID" value="ORB54740.1"/>
    <property type="molecule type" value="Genomic_DNA"/>
</dbReference>
<organism evidence="1 2">
    <name type="scientific">Mycolicibacterium rhodesiae</name>
    <name type="common">Mycobacterium rhodesiae</name>
    <dbReference type="NCBI Taxonomy" id="36814"/>
    <lineage>
        <taxon>Bacteria</taxon>
        <taxon>Bacillati</taxon>
        <taxon>Actinomycetota</taxon>
        <taxon>Actinomycetes</taxon>
        <taxon>Mycobacteriales</taxon>
        <taxon>Mycobacteriaceae</taxon>
        <taxon>Mycolicibacterium</taxon>
    </lineage>
</organism>
<dbReference type="Pfam" id="PF20102">
    <property type="entry name" value="DUF6492"/>
    <property type="match status" value="1"/>
</dbReference>
<evidence type="ECO:0000313" key="1">
    <source>
        <dbReference type="EMBL" id="ORB54740.1"/>
    </source>
</evidence>
<gene>
    <name evidence="1" type="ORF">BST42_08015</name>
</gene>
<dbReference type="OrthoDB" id="571298at2"/>
<dbReference type="InterPro" id="IPR045499">
    <property type="entry name" value="DUF6492"/>
</dbReference>
<sequence length="289" mass="33444">MTTPAESPLSYALVTPSFRLDVDRCALLVESVERWAAPYLQHYLVIDRRDVPMFKSFESSRTRILVVEDIIPSWLVRIPGIRRFWFSFRTRPVKNWILQQIVKLSIPNVVNDDILLYTDSDVFYVAPYDPRAYERDGKVPLFIETGQRGLIANNDQWHAVAAGLLGIPAEKEYDTNFIGNAICWRRENVLKMQRRMESVAHKQWERAIAPLSGFSEYILYGMYVTQVLGDESGHWDDGTVRTLNHWAPVPMTVPELQEFKAKLTPEYESVMISAKSRTPVADIREVFFQ</sequence>
<dbReference type="RefSeq" id="WP_083118048.1">
    <property type="nucleotide sequence ID" value="NZ_JACKUO010000022.1"/>
</dbReference>
<dbReference type="Proteomes" id="UP000192534">
    <property type="component" value="Unassembled WGS sequence"/>
</dbReference>
<proteinExistence type="predicted"/>
<name>A0A1X0IZD4_MYCRH</name>
<evidence type="ECO:0000313" key="2">
    <source>
        <dbReference type="Proteomes" id="UP000192534"/>
    </source>
</evidence>
<reference evidence="1 2" key="1">
    <citation type="submission" date="2016-12" db="EMBL/GenBank/DDBJ databases">
        <title>The new phylogeny of genus Mycobacterium.</title>
        <authorList>
            <person name="Tortoli E."/>
            <person name="Trovato A."/>
            <person name="Cirillo D.M."/>
        </authorList>
    </citation>
    <scope>NUCLEOTIDE SEQUENCE [LARGE SCALE GENOMIC DNA]</scope>
    <source>
        <strain evidence="1 2">DSM 44223</strain>
    </source>
</reference>
<dbReference type="AlphaFoldDB" id="A0A1X0IZD4"/>